<evidence type="ECO:0000313" key="2">
    <source>
        <dbReference type="Proteomes" id="UP000717624"/>
    </source>
</evidence>
<reference evidence="1" key="1">
    <citation type="submission" date="2021-01" db="EMBL/GenBank/DDBJ databases">
        <title>Genomic Encyclopedia of Type Strains, Phase IV (KMG-IV): sequencing the most valuable type-strain genomes for metagenomic binning, comparative biology and taxonomic classification.</title>
        <authorList>
            <person name="Goeker M."/>
        </authorList>
    </citation>
    <scope>NUCLEOTIDE SEQUENCE</scope>
    <source>
        <strain evidence="1">DSM 25523</strain>
    </source>
</reference>
<dbReference type="RefSeq" id="WP_204517984.1">
    <property type="nucleotide sequence ID" value="NZ_BAABIN010000020.1"/>
</dbReference>
<gene>
    <name evidence="1" type="ORF">JOD01_001830</name>
</gene>
<dbReference type="Proteomes" id="UP000717624">
    <property type="component" value="Unassembled WGS sequence"/>
</dbReference>
<accession>A0A938Y1D7</accession>
<dbReference type="AlphaFoldDB" id="A0A938Y1D7"/>
<dbReference type="EMBL" id="JAFBEB010000005">
    <property type="protein sequence ID" value="MBM7590226.1"/>
    <property type="molecule type" value="Genomic_DNA"/>
</dbReference>
<proteinExistence type="predicted"/>
<comment type="caution">
    <text evidence="1">The sequence shown here is derived from an EMBL/GenBank/DDBJ whole genome shotgun (WGS) entry which is preliminary data.</text>
</comment>
<evidence type="ECO:0000313" key="1">
    <source>
        <dbReference type="EMBL" id="MBM7590226.1"/>
    </source>
</evidence>
<keyword evidence="2" id="KW-1185">Reference proteome</keyword>
<organism evidence="1 2">
    <name type="scientific">Brevibacillus fulvus</name>
    <dbReference type="NCBI Taxonomy" id="1125967"/>
    <lineage>
        <taxon>Bacteria</taxon>
        <taxon>Bacillati</taxon>
        <taxon>Bacillota</taxon>
        <taxon>Bacilli</taxon>
        <taxon>Bacillales</taxon>
        <taxon>Paenibacillaceae</taxon>
        <taxon>Brevibacillus</taxon>
    </lineage>
</organism>
<evidence type="ECO:0008006" key="3">
    <source>
        <dbReference type="Google" id="ProtNLM"/>
    </source>
</evidence>
<sequence length="180" mass="19828">MNKRQMYLALVGGVLCFASGYGLASGDLGQLPSAFAISTQTDLEWAVSKGYFNASPNANQRITQAEFLKMLITEYDAKEKGVIVPHGAENHWAAEYYATAKKEGLIDCSCKIKPDQPLTTEEASRFVTAGINRKANTALVKVDEIASWLPKKKEEAITYGDAAAIVRKYSQYLKDHDLQD</sequence>
<protein>
    <recommendedName>
        <fullName evidence="3">S-layer homology domain-containing protein</fullName>
    </recommendedName>
</protein>
<name>A0A938Y1D7_9BACL</name>